<sequence>MKHAILLIALLIPAGMALAQQDTGVGAPADKLDIIPDDQTVGPVGIVNELERGHSAITTIMEDTSSAIANTGYADEKIFYEMVYVDYDNETLVVWLDPAQSYDPPTISDIQEDAGVIIPVEIIFGIVIPDALSREATPCPPDGEDHLCYYWGRYITRCLPERTTSRCTTYTTIINDYGYEVPVMLDPATLDFDNDGIPNSVDQCIYTAETVNQYQDTDGCPDTAPVVFTPPPASSDDVIFSDDFEGGLSAWTVEGNWESKVSDELQRYPADWPDDNLVAEADGRCSDCTMELASALDLSLYKSATLSFDRFVDDAMDDDEYLKVELSDGASWATIFEWSEDEGSADDVWHPESYDLADYLGSDFSLRFSADPSSSSEDVGVDNIRINGTLHDTSVRPEGTVIFSDDFEGGLSAWTVDGDWENKVSDEYLRYLEGWPDDNLVAEAEGSCPDCTMELASSLDLSPYTSAALHFDRFVDRSLDDDEYLKVELYSGSSWTTIFEWSENNGSADDMWHSEGYHLGDYLRSGFSLRFSADPSTSSEEVAVDNVRITGTLRDGYMPSQDSDGDGVADASDSCPNQAGSSGDGCPDQCEATDSMAESCHLPDGSFPQLGGDAVEFFGGDRHIARLRNSTGELENYPGTIATGAYNQSHHGVVVAAHSIEERYGKTFFVHNIESREDGTIKYLSNKHGTLRNGGNIDAAFIPITVSDITVGSKVRAHNGTVTEVAWGRLADVERLEEITIYGWYNNGPGILMYKNATHLSFSGTLRNMGIGIYPSQGGDSGSAIVHHEGDAASIVGVHWGSTCVFDSNFEVPSLIDVRTDLSLCNNISEYYHYKMFSAWENVEDGLNLVRPE</sequence>
<evidence type="ECO:0000256" key="1">
    <source>
        <dbReference type="ARBA" id="ARBA00022729"/>
    </source>
</evidence>
<feature type="compositionally biased region" description="Low complexity" evidence="2">
    <location>
        <begin position="560"/>
        <end position="574"/>
    </location>
</feature>
<feature type="region of interest" description="Disordered" evidence="2">
    <location>
        <begin position="553"/>
        <end position="590"/>
    </location>
</feature>
<dbReference type="SUPFAM" id="SSF103647">
    <property type="entry name" value="TSP type-3 repeat"/>
    <property type="match status" value="1"/>
</dbReference>
<dbReference type="HOGENOM" id="CLU_334532_0_0_2"/>
<gene>
    <name evidence="3" type="ordered locus">CENSYa_1230</name>
</gene>
<proteinExistence type="predicted"/>
<dbReference type="GO" id="GO:0007155">
    <property type="term" value="P:cell adhesion"/>
    <property type="evidence" value="ECO:0007669"/>
    <property type="project" value="InterPro"/>
</dbReference>
<keyword evidence="1" id="KW-0732">Signal</keyword>
<dbReference type="SUPFAM" id="SSF50494">
    <property type="entry name" value="Trypsin-like serine proteases"/>
    <property type="match status" value="1"/>
</dbReference>
<dbReference type="Gene3D" id="4.10.1080.10">
    <property type="entry name" value="TSP type-3 repeat"/>
    <property type="match status" value="1"/>
</dbReference>
<dbReference type="Pfam" id="PF02412">
    <property type="entry name" value="TSP_3"/>
    <property type="match status" value="2"/>
</dbReference>
<evidence type="ECO:0000313" key="3">
    <source>
        <dbReference type="EMBL" id="ABK77853.1"/>
    </source>
</evidence>
<organism evidence="3 4">
    <name type="scientific">Cenarchaeum symbiosum (strain A)</name>
    <dbReference type="NCBI Taxonomy" id="414004"/>
    <lineage>
        <taxon>Archaea</taxon>
        <taxon>Nitrososphaerota</taxon>
        <taxon>Candidatus Cenarchaeales</taxon>
        <taxon>Candidatus Cenarchaeaceae</taxon>
        <taxon>Candidatus Cenarchaeum</taxon>
    </lineage>
</organism>
<accession>A0RWY6</accession>
<evidence type="ECO:0000256" key="2">
    <source>
        <dbReference type="SAM" id="MobiDB-lite"/>
    </source>
</evidence>
<dbReference type="EnsemblBacteria" id="ABK77853">
    <property type="protein sequence ID" value="ABK77853"/>
    <property type="gene ID" value="CENSYa_1230"/>
</dbReference>
<dbReference type="GO" id="GO:0005509">
    <property type="term" value="F:calcium ion binding"/>
    <property type="evidence" value="ECO:0007669"/>
    <property type="project" value="InterPro"/>
</dbReference>
<dbReference type="KEGG" id="csy:CENSYa_1230"/>
<evidence type="ECO:0000313" key="4">
    <source>
        <dbReference type="Proteomes" id="UP000000758"/>
    </source>
</evidence>
<dbReference type="InterPro" id="IPR028974">
    <property type="entry name" value="TSP_type-3_rpt"/>
</dbReference>
<dbReference type="InterPro" id="IPR003367">
    <property type="entry name" value="Thrombospondin_3-like_rpt"/>
</dbReference>
<dbReference type="InterPro" id="IPR009003">
    <property type="entry name" value="Peptidase_S1_PA"/>
</dbReference>
<name>A0RWY6_CENSY</name>
<dbReference type="AlphaFoldDB" id="A0RWY6"/>
<dbReference type="EMBL" id="DP000238">
    <property type="protein sequence ID" value="ABK77853.1"/>
    <property type="molecule type" value="Genomic_DNA"/>
</dbReference>
<protein>
    <submittedName>
        <fullName evidence="3">Uncharacterized protein</fullName>
    </submittedName>
</protein>
<dbReference type="Proteomes" id="UP000000758">
    <property type="component" value="Chromosome"/>
</dbReference>
<keyword evidence="4" id="KW-1185">Reference proteome</keyword>
<reference evidence="3 4" key="1">
    <citation type="journal article" date="2006" name="Proc. Natl. Acad. Sci. U.S.A.">
        <title>Genomic analysis of the uncultivated marine crenarchaeote Cenarchaeum symbiosum.</title>
        <authorList>
            <person name="Hallam S.J."/>
            <person name="Konstantinidis K.T."/>
            <person name="Putnam N."/>
            <person name="Schleper C."/>
            <person name="Watanabe Y."/>
            <person name="Sugahara J."/>
            <person name="Preston C."/>
            <person name="de la Torre J."/>
            <person name="Richardson P.M."/>
            <person name="DeLong E.F."/>
        </authorList>
    </citation>
    <scope>NUCLEOTIDE SEQUENCE [LARGE SCALE GENOMIC DNA]</scope>
    <source>
        <strain evidence="4">A</strain>
    </source>
</reference>